<gene>
    <name evidence="2" type="ORF">glysoja_025427</name>
</gene>
<feature type="transmembrane region" description="Helical" evidence="1">
    <location>
        <begin position="46"/>
        <end position="68"/>
    </location>
</feature>
<organism evidence="2">
    <name type="scientific">Glycine soja</name>
    <name type="common">Wild soybean</name>
    <dbReference type="NCBI Taxonomy" id="3848"/>
    <lineage>
        <taxon>Eukaryota</taxon>
        <taxon>Viridiplantae</taxon>
        <taxon>Streptophyta</taxon>
        <taxon>Embryophyta</taxon>
        <taxon>Tracheophyta</taxon>
        <taxon>Spermatophyta</taxon>
        <taxon>Magnoliopsida</taxon>
        <taxon>eudicotyledons</taxon>
        <taxon>Gunneridae</taxon>
        <taxon>Pentapetalae</taxon>
        <taxon>rosids</taxon>
        <taxon>fabids</taxon>
        <taxon>Fabales</taxon>
        <taxon>Fabaceae</taxon>
        <taxon>Papilionoideae</taxon>
        <taxon>50 kb inversion clade</taxon>
        <taxon>NPAAA clade</taxon>
        <taxon>indigoferoid/millettioid clade</taxon>
        <taxon>Phaseoleae</taxon>
        <taxon>Glycine</taxon>
        <taxon>Glycine subgen. Soja</taxon>
    </lineage>
</organism>
<evidence type="ECO:0000313" key="2">
    <source>
        <dbReference type="EMBL" id="KHN28693.1"/>
    </source>
</evidence>
<reference evidence="2" key="1">
    <citation type="submission" date="2014-07" db="EMBL/GenBank/DDBJ databases">
        <title>Identification of a novel salt tolerance gene in wild soybean by whole-genome sequencing.</title>
        <authorList>
            <person name="Lam H.-M."/>
            <person name="Qi X."/>
            <person name="Li M.-W."/>
            <person name="Liu X."/>
            <person name="Xie M."/>
            <person name="Ni M."/>
            <person name="Xu X."/>
        </authorList>
    </citation>
    <scope>NUCLEOTIDE SEQUENCE [LARGE SCALE GENOMIC DNA]</scope>
    <source>
        <tissue evidence="2">Root</tissue>
    </source>
</reference>
<keyword evidence="1" id="KW-0472">Membrane</keyword>
<dbReference type="AlphaFoldDB" id="A0A0B2R9Q2"/>
<dbReference type="EMBL" id="KN652558">
    <property type="protein sequence ID" value="KHN28693.1"/>
    <property type="molecule type" value="Genomic_DNA"/>
</dbReference>
<protein>
    <submittedName>
        <fullName evidence="2">Uncharacterized protein</fullName>
    </submittedName>
</protein>
<keyword evidence="1" id="KW-1133">Transmembrane helix</keyword>
<name>A0A0B2R9Q2_GLYSO</name>
<proteinExistence type="predicted"/>
<dbReference type="Proteomes" id="UP000053555">
    <property type="component" value="Unassembled WGS sequence"/>
</dbReference>
<evidence type="ECO:0000256" key="1">
    <source>
        <dbReference type="SAM" id="Phobius"/>
    </source>
</evidence>
<sequence length="102" mass="11611">MRTKNQTGQDNVAWSGAASRVYSSSSAYEWLAKMDTSSTWNPVLRFWMAGSPTFAAISLFLSPVHILINSIENMSLLFLCTERNKEKEKDRNKHTHTERGTK</sequence>
<keyword evidence="1" id="KW-0812">Transmembrane</keyword>
<accession>A0A0B2R9Q2</accession>